<proteinExistence type="predicted"/>
<protein>
    <recommendedName>
        <fullName evidence="1">PhoU domain-containing protein</fullName>
    </recommendedName>
</protein>
<dbReference type="InterPro" id="IPR028366">
    <property type="entry name" value="PhoU"/>
</dbReference>
<dbReference type="InterPro" id="IPR026022">
    <property type="entry name" value="PhoU_dom"/>
</dbReference>
<sequence length="207" mass="24008">MSLTAIELERLKSILIHMAQNIRKILQITEKLIEIEDVEQRKNIWKEIEDIASILDRIRREFINEVLVFIARRQPLGRELLSAHALISIAYDVYRISRYCREIARIDSMLAPSSGLNTITNLSKIFREAIKAVEAALDDLIEFSPKRVNIVNEIDIQIDEIYKNTLLGISSNVVISREEAVKALIMRHIERIVDHAKYIEQYLSEVL</sequence>
<dbReference type="GO" id="GO:0030643">
    <property type="term" value="P:intracellular phosphate ion homeostasis"/>
    <property type="evidence" value="ECO:0007669"/>
    <property type="project" value="InterPro"/>
</dbReference>
<dbReference type="AlphaFoldDB" id="A0A7C5Z0U4"/>
<name>A0A7C5Z0U4_9CREN</name>
<comment type="caution">
    <text evidence="2">The sequence shown here is derived from an EMBL/GenBank/DDBJ whole genome shotgun (WGS) entry which is preliminary data.</text>
</comment>
<accession>A0A7C5Z0U4</accession>
<dbReference type="Pfam" id="PF01895">
    <property type="entry name" value="PhoU"/>
    <property type="match status" value="1"/>
</dbReference>
<dbReference type="PANTHER" id="PTHR42930:SF3">
    <property type="entry name" value="PHOSPHATE-SPECIFIC TRANSPORT SYSTEM ACCESSORY PROTEIN PHOU"/>
    <property type="match status" value="1"/>
</dbReference>
<dbReference type="EMBL" id="DRUB01000217">
    <property type="protein sequence ID" value="HHR97238.1"/>
    <property type="molecule type" value="Genomic_DNA"/>
</dbReference>
<gene>
    <name evidence="2" type="ORF">ENL47_10725</name>
</gene>
<evidence type="ECO:0000259" key="1">
    <source>
        <dbReference type="Pfam" id="PF01895"/>
    </source>
</evidence>
<evidence type="ECO:0000313" key="2">
    <source>
        <dbReference type="EMBL" id="HHR97238.1"/>
    </source>
</evidence>
<dbReference type="SUPFAM" id="SSF109755">
    <property type="entry name" value="PhoU-like"/>
    <property type="match status" value="1"/>
</dbReference>
<reference evidence="2" key="1">
    <citation type="journal article" date="2020" name="mSystems">
        <title>Genome- and Community-Level Interaction Insights into Carbon Utilization and Element Cycling Functions of Hydrothermarchaeota in Hydrothermal Sediment.</title>
        <authorList>
            <person name="Zhou Z."/>
            <person name="Liu Y."/>
            <person name="Xu W."/>
            <person name="Pan J."/>
            <person name="Luo Z.H."/>
            <person name="Li M."/>
        </authorList>
    </citation>
    <scope>NUCLEOTIDE SEQUENCE [LARGE SCALE GENOMIC DNA]</scope>
    <source>
        <strain evidence="2">SpSt-1</strain>
    </source>
</reference>
<dbReference type="InterPro" id="IPR038078">
    <property type="entry name" value="PhoU-like_sf"/>
</dbReference>
<dbReference type="PANTHER" id="PTHR42930">
    <property type="entry name" value="PHOSPHATE-SPECIFIC TRANSPORT SYSTEM ACCESSORY PROTEIN PHOU"/>
    <property type="match status" value="1"/>
</dbReference>
<organism evidence="2">
    <name type="scientific">Ignisphaera aggregans</name>
    <dbReference type="NCBI Taxonomy" id="334771"/>
    <lineage>
        <taxon>Archaea</taxon>
        <taxon>Thermoproteota</taxon>
        <taxon>Thermoprotei</taxon>
        <taxon>Desulfurococcales</taxon>
        <taxon>Desulfurococcaceae</taxon>
        <taxon>Ignisphaera</taxon>
    </lineage>
</organism>
<feature type="domain" description="PhoU" evidence="1">
    <location>
        <begin position="16"/>
        <end position="105"/>
    </location>
</feature>
<dbReference type="Gene3D" id="1.20.58.220">
    <property type="entry name" value="Phosphate transport system protein phou homolog 2, domain 2"/>
    <property type="match status" value="1"/>
</dbReference>
<dbReference type="GO" id="GO:0045936">
    <property type="term" value="P:negative regulation of phosphate metabolic process"/>
    <property type="evidence" value="ECO:0007669"/>
    <property type="project" value="InterPro"/>
</dbReference>